<dbReference type="Proteomes" id="UP001056756">
    <property type="component" value="Chromosome"/>
</dbReference>
<dbReference type="Gene3D" id="3.40.50.2000">
    <property type="entry name" value="Glycogen Phosphorylase B"/>
    <property type="match status" value="2"/>
</dbReference>
<dbReference type="CDD" id="cd03794">
    <property type="entry name" value="GT4_WbuB-like"/>
    <property type="match status" value="1"/>
</dbReference>
<dbReference type="EMBL" id="CP097899">
    <property type="protein sequence ID" value="URN94005.1"/>
    <property type="molecule type" value="Genomic_DNA"/>
</dbReference>
<accession>A0A9J6ZD38</accession>
<dbReference type="SUPFAM" id="SSF53756">
    <property type="entry name" value="UDP-Glycosyltransferase/glycogen phosphorylase"/>
    <property type="match status" value="1"/>
</dbReference>
<name>A0A9J6ZD38_9BACL</name>
<dbReference type="AlphaFoldDB" id="A0A9J6ZD38"/>
<gene>
    <name evidence="3" type="ORF">NAG76_19610</name>
</gene>
<dbReference type="Pfam" id="PF00534">
    <property type="entry name" value="Glycos_transf_1"/>
    <property type="match status" value="1"/>
</dbReference>
<feature type="domain" description="Glycosyltransferase subfamily 4-like N-terminal" evidence="2">
    <location>
        <begin position="21"/>
        <end position="180"/>
    </location>
</feature>
<dbReference type="GO" id="GO:0016757">
    <property type="term" value="F:glycosyltransferase activity"/>
    <property type="evidence" value="ECO:0007669"/>
    <property type="project" value="InterPro"/>
</dbReference>
<evidence type="ECO:0000313" key="4">
    <source>
        <dbReference type="Proteomes" id="UP001056756"/>
    </source>
</evidence>
<evidence type="ECO:0000313" key="3">
    <source>
        <dbReference type="EMBL" id="URN94005.1"/>
    </source>
</evidence>
<dbReference type="PANTHER" id="PTHR12526">
    <property type="entry name" value="GLYCOSYLTRANSFERASE"/>
    <property type="match status" value="1"/>
</dbReference>
<dbReference type="Pfam" id="PF13439">
    <property type="entry name" value="Glyco_transf_4"/>
    <property type="match status" value="1"/>
</dbReference>
<dbReference type="KEGG" id="plig:NAG76_19610"/>
<reference evidence="3" key="1">
    <citation type="submission" date="2022-05" db="EMBL/GenBank/DDBJ databases">
        <title>Novel bacterial taxa in a minimal lignocellulolytic consortium and its capacity to transform plastics disclosed by genome-resolved metagenomics.</title>
        <authorList>
            <person name="Rodriguez C.A.D."/>
            <person name="Diaz-Garcia L."/>
            <person name="Herrera K."/>
            <person name="Tarazona N.A."/>
            <person name="Sproer C."/>
            <person name="Overmann J."/>
            <person name="Jimenez D.J."/>
        </authorList>
    </citation>
    <scope>NUCLEOTIDE SEQUENCE</scope>
    <source>
        <strain evidence="3">MAG5</strain>
    </source>
</reference>
<proteinExistence type="predicted"/>
<protein>
    <submittedName>
        <fullName evidence="3">Glycosyltransferase family 4 protein</fullName>
    </submittedName>
</protein>
<dbReference type="InterPro" id="IPR028098">
    <property type="entry name" value="Glyco_trans_4-like_N"/>
</dbReference>
<organism evidence="3 4">
    <name type="scientific">Candidatus Pristimantibacillus lignocellulolyticus</name>
    <dbReference type="NCBI Taxonomy" id="2994561"/>
    <lineage>
        <taxon>Bacteria</taxon>
        <taxon>Bacillati</taxon>
        <taxon>Bacillota</taxon>
        <taxon>Bacilli</taxon>
        <taxon>Bacillales</taxon>
        <taxon>Paenibacillaceae</taxon>
        <taxon>Candidatus Pristimantibacillus</taxon>
    </lineage>
</organism>
<dbReference type="InterPro" id="IPR001296">
    <property type="entry name" value="Glyco_trans_1"/>
</dbReference>
<sequence length="376" mass="43547">MNVLFLRSNPVDPDPRVEKEVKALIEEGYNVEIFAWNREEDHPIDSYYLRSNQSVVVNKIGIKATYGGGMRNNIKPLIKFQLAIIKWVTKNRKRFDVIHACDFDTALTSLILKKLYGKKLVYDIFDYYVDAFNVPNQLRNFIQRIDHFIINHADEVILCSEERIIQIKGTNPKNLSIIHNSPEDISLDLMKSSNEFDSNKLKIVYVGILSEDRLLSELMEVVKDNQNYEFHIGGFGQLEDTVKEWSIKSDNIFYYGKIQYYDVLLLESQCDVMIACYNPAIKNHKYAAPNKFYEALMLGKPIIMAKATGMSDIIEQSNFGVSIEYSKDGLIEGLGQLNGLVNNTEISIKMKQLYSDQYSWLEMKSRLKNLYLRLKR</sequence>
<evidence type="ECO:0000259" key="2">
    <source>
        <dbReference type="Pfam" id="PF13439"/>
    </source>
</evidence>
<evidence type="ECO:0000259" key="1">
    <source>
        <dbReference type="Pfam" id="PF00534"/>
    </source>
</evidence>
<feature type="domain" description="Glycosyl transferase family 1" evidence="1">
    <location>
        <begin position="191"/>
        <end position="324"/>
    </location>
</feature>
<dbReference type="PANTHER" id="PTHR12526:SF630">
    <property type="entry name" value="GLYCOSYLTRANSFERASE"/>
    <property type="match status" value="1"/>
</dbReference>